<protein>
    <submittedName>
        <fullName evidence="2">Uncharacterized protein</fullName>
    </submittedName>
</protein>
<dbReference type="EMBL" id="JAASQI010000004">
    <property type="protein sequence ID" value="NIJ58053.1"/>
    <property type="molecule type" value="Genomic_DNA"/>
</dbReference>
<accession>A0ABX0UYM2</accession>
<keyword evidence="3" id="KW-1185">Reference proteome</keyword>
<gene>
    <name evidence="2" type="ORF">FHS82_001895</name>
</gene>
<feature type="non-terminal residue" evidence="2">
    <location>
        <position position="210"/>
    </location>
</feature>
<name>A0ABX0UYM2_9HYPH</name>
<feature type="region of interest" description="Disordered" evidence="1">
    <location>
        <begin position="1"/>
        <end position="22"/>
    </location>
</feature>
<evidence type="ECO:0000256" key="1">
    <source>
        <dbReference type="SAM" id="MobiDB-lite"/>
    </source>
</evidence>
<sequence length="210" mass="23547">MVGPVQKQQIQNHAAAPPNNASRALGFDLRRTAATRPQDIDLRFRNIIGKLSTIMTGAAFDFSSTQKAELILHIVGNRLACTQIEYERLEHALQEPERLKDVLKHKWTDCGQSEIEPMSNRALLLLDMAAGTGHYALKERKASYLKFSPEERRACLDLPSAEMRGAFSELSASLRDAVVIPSFIDQNRFVQSRMPMAMMRQGCSISLFQA</sequence>
<proteinExistence type="predicted"/>
<feature type="compositionally biased region" description="Polar residues" evidence="1">
    <location>
        <begin position="1"/>
        <end position="12"/>
    </location>
</feature>
<organism evidence="2 3">
    <name type="scientific">Pseudochelatococcus lubricantis</name>
    <dbReference type="NCBI Taxonomy" id="1538102"/>
    <lineage>
        <taxon>Bacteria</taxon>
        <taxon>Pseudomonadati</taxon>
        <taxon>Pseudomonadota</taxon>
        <taxon>Alphaproteobacteria</taxon>
        <taxon>Hyphomicrobiales</taxon>
        <taxon>Chelatococcaceae</taxon>
        <taxon>Pseudochelatococcus</taxon>
    </lineage>
</organism>
<evidence type="ECO:0000313" key="3">
    <source>
        <dbReference type="Proteomes" id="UP001429580"/>
    </source>
</evidence>
<comment type="caution">
    <text evidence="2">The sequence shown here is derived from an EMBL/GenBank/DDBJ whole genome shotgun (WGS) entry which is preliminary data.</text>
</comment>
<dbReference type="Proteomes" id="UP001429580">
    <property type="component" value="Unassembled WGS sequence"/>
</dbReference>
<reference evidence="2 3" key="1">
    <citation type="submission" date="2020-03" db="EMBL/GenBank/DDBJ databases">
        <title>Genomic Encyclopedia of Type Strains, Phase IV (KMG-IV): sequencing the most valuable type-strain genomes for metagenomic binning, comparative biology and taxonomic classification.</title>
        <authorList>
            <person name="Goeker M."/>
        </authorList>
    </citation>
    <scope>NUCLEOTIDE SEQUENCE [LARGE SCALE GENOMIC DNA]</scope>
    <source>
        <strain evidence="2 3">DSM 103870</strain>
    </source>
</reference>
<evidence type="ECO:0000313" key="2">
    <source>
        <dbReference type="EMBL" id="NIJ58053.1"/>
    </source>
</evidence>